<evidence type="ECO:0000313" key="7">
    <source>
        <dbReference type="Proteomes" id="UP000193006"/>
    </source>
</evidence>
<evidence type="ECO:0000256" key="5">
    <source>
        <dbReference type="ARBA" id="ARBA00023186"/>
    </source>
</evidence>
<keyword evidence="6" id="KW-0966">Cell projection</keyword>
<keyword evidence="3" id="KW-0963">Cytoplasm</keyword>
<dbReference type="GO" id="GO:0005829">
    <property type="term" value="C:cytosol"/>
    <property type="evidence" value="ECO:0007669"/>
    <property type="project" value="UniProtKB-SubCell"/>
</dbReference>
<dbReference type="SUPFAM" id="SSF101116">
    <property type="entry name" value="Flagellar export chaperone FliS"/>
    <property type="match status" value="1"/>
</dbReference>
<keyword evidence="4" id="KW-1005">Bacterial flagellum biogenesis</keyword>
<evidence type="ECO:0000256" key="3">
    <source>
        <dbReference type="ARBA" id="ARBA00022490"/>
    </source>
</evidence>
<dbReference type="PANTHER" id="PTHR34773:SF1">
    <property type="entry name" value="FLAGELLAR SECRETION CHAPERONE FLIS"/>
    <property type="match status" value="1"/>
</dbReference>
<keyword evidence="6" id="KW-0969">Cilium</keyword>
<protein>
    <submittedName>
        <fullName evidence="6">Flagellar protein FliS</fullName>
    </submittedName>
</protein>
<reference evidence="6 7" key="1">
    <citation type="submission" date="2017-04" db="EMBL/GenBank/DDBJ databases">
        <title>Bacillus krulwichiae AM31D Genome sequencing and assembly.</title>
        <authorList>
            <person name="Krulwich T.A."/>
            <person name="Anastor L."/>
            <person name="Ehrlich R."/>
            <person name="Ehrlich G.D."/>
            <person name="Janto B."/>
        </authorList>
    </citation>
    <scope>NUCLEOTIDE SEQUENCE [LARGE SCALE GENOMIC DNA]</scope>
    <source>
        <strain evidence="6 7">AM31D</strain>
    </source>
</reference>
<evidence type="ECO:0000256" key="4">
    <source>
        <dbReference type="ARBA" id="ARBA00022795"/>
    </source>
</evidence>
<dbReference type="EMBL" id="CP020814">
    <property type="protein sequence ID" value="ARK29429.1"/>
    <property type="molecule type" value="Genomic_DNA"/>
</dbReference>
<keyword evidence="7" id="KW-1185">Reference proteome</keyword>
<keyword evidence="6" id="KW-0282">Flagellum</keyword>
<dbReference type="CDD" id="cd16098">
    <property type="entry name" value="FliS"/>
    <property type="match status" value="1"/>
</dbReference>
<keyword evidence="5" id="KW-0143">Chaperone</keyword>
<dbReference type="Gene3D" id="1.20.120.340">
    <property type="entry name" value="Flagellar protein FliS"/>
    <property type="match status" value="1"/>
</dbReference>
<dbReference type="GO" id="GO:0044780">
    <property type="term" value="P:bacterial-type flagellum assembly"/>
    <property type="evidence" value="ECO:0007669"/>
    <property type="project" value="InterPro"/>
</dbReference>
<dbReference type="Pfam" id="PF02561">
    <property type="entry name" value="FliS"/>
    <property type="match status" value="1"/>
</dbReference>
<comment type="subcellular location">
    <subcellularLocation>
        <location evidence="1">Cytoplasm</location>
        <location evidence="1">Cytosol</location>
    </subcellularLocation>
</comment>
<evidence type="ECO:0000256" key="2">
    <source>
        <dbReference type="ARBA" id="ARBA00008787"/>
    </source>
</evidence>
<dbReference type="STRING" id="199441.BkAM31D_05940"/>
<organism evidence="6 7">
    <name type="scientific">Halalkalibacter krulwichiae</name>
    <dbReference type="NCBI Taxonomy" id="199441"/>
    <lineage>
        <taxon>Bacteria</taxon>
        <taxon>Bacillati</taxon>
        <taxon>Bacillota</taxon>
        <taxon>Bacilli</taxon>
        <taxon>Bacillales</taxon>
        <taxon>Bacillaceae</taxon>
        <taxon>Halalkalibacter</taxon>
    </lineage>
</organism>
<dbReference type="GO" id="GO:0071973">
    <property type="term" value="P:bacterial-type flagellum-dependent cell motility"/>
    <property type="evidence" value="ECO:0007669"/>
    <property type="project" value="TreeGrafter"/>
</dbReference>
<dbReference type="AlphaFoldDB" id="A0A1X9M7M1"/>
<evidence type="ECO:0000313" key="6">
    <source>
        <dbReference type="EMBL" id="ARK29429.1"/>
    </source>
</evidence>
<accession>A0A1X9M7M1</accession>
<evidence type="ECO:0000256" key="1">
    <source>
        <dbReference type="ARBA" id="ARBA00004514"/>
    </source>
</evidence>
<dbReference type="Proteomes" id="UP000193006">
    <property type="component" value="Chromosome"/>
</dbReference>
<dbReference type="InterPro" id="IPR003713">
    <property type="entry name" value="FliS"/>
</dbReference>
<dbReference type="PANTHER" id="PTHR34773">
    <property type="entry name" value="FLAGELLAR SECRETION CHAPERONE FLIS"/>
    <property type="match status" value="1"/>
</dbReference>
<proteinExistence type="inferred from homology"/>
<name>A0A1X9M7M1_9BACI</name>
<dbReference type="KEGG" id="bkw:BkAM31D_05940"/>
<comment type="similarity">
    <text evidence="2">Belongs to the FliS family.</text>
</comment>
<gene>
    <name evidence="6" type="primary">fliS_1</name>
    <name evidence="6" type="ORF">BkAM31D_05940</name>
</gene>
<sequence length="139" mass="15952">MFLSNEVLHMKTSQELTSLLYEACVTNLEEAITLILKKDYIGVNQKLQKANDIIHRLGAGINYEAGIIADQLEQVYNYIADRLVEANVKKDKKIIEEVIQLLSMIMSSWNQAMKSKRDVQSKVIKKKTSAYEKYSMYEG</sequence>
<dbReference type="InterPro" id="IPR036584">
    <property type="entry name" value="FliS_sf"/>
</dbReference>
<dbReference type="NCBIfam" id="TIGR00208">
    <property type="entry name" value="fliS"/>
    <property type="match status" value="1"/>
</dbReference>